<reference evidence="1 2" key="1">
    <citation type="journal article" date="2021" name="Environ. Microbiol.">
        <title>New insights into the diversity and evolution of the archaeal mobilome from three complete genomes of Saccharolobus shibatae.</title>
        <authorList>
            <person name="Medvedeva S."/>
            <person name="Brandt D."/>
            <person name="Cvirkaite-Krupovic V."/>
            <person name="Liu Y."/>
            <person name="Severinov K."/>
            <person name="Ishino S."/>
            <person name="Ishino Y."/>
            <person name="Prangishvili D."/>
            <person name="Kalinowski J."/>
            <person name="Krupovic M."/>
        </authorList>
    </citation>
    <scope>NUCLEOTIDE SEQUENCE [LARGE SCALE GENOMIC DNA]</scope>
    <source>
        <strain evidence="1 2">S38A</strain>
    </source>
</reference>
<accession>A0A8F5GYS9</accession>
<dbReference type="EMBL" id="CP077713">
    <property type="protein sequence ID" value="QXJ33827.1"/>
    <property type="molecule type" value="Genomic_DNA"/>
</dbReference>
<dbReference type="Proteomes" id="UP000694036">
    <property type="component" value="Chromosome"/>
</dbReference>
<sequence>MNSVIVTLILIVLTISLGVSLLDYYTSLSSNTYNSVLPLQIAMELSKELQVSYSPPSISYAVPAEKGQPLNISVDILLTLNLNFSGPIYLILFLMKSSYSPYYYIPTPLFSNGFINEISNPNDVGYVDISGQGVKTVELTNARINLLTGSITNINAYAFEVTPGEELNVTFTTNESYVPVMWVVVDLYGNLYRIAYPVISSQIFVNTYCGSGSSVTTTTYGQLFEKLFGDYSLLFETGPNSELSLGENSLINTPSNVGYNSNGNSEIKLDENAKIYANHLYLSPSANIAQVGKNAVLPLYSYSNDIPYVPLQYLINPLYSEYNPYQFQLQLEKEANQIYNNYKNNFVVNPNQASSFNYPVIFTGSVTFNNQSVTFNYPVIFEGPVTVNGGNLTFKNLVIFENSLSTNNAFLNFDNIAVFEGSVQLSNSEISFNSGALFNSSSSAKIIISRTNILANGPIIMNLTASNSEISFSGQTAISDSSPIISLTAGSITTEEDSNIQISNNYPLFIQTNSPQNAAVSFGENSSITINGGAIINADGGKVKFSEGSQLNIPNGDLIINTGEVITPAETSFGERSSIHVNGQIVIDSYKIKFSENTQISSTGYAILYGQDIKFDENSQIIIKSGIAENSENSQIVKIITPIGLNPSSLYITGWFSIIPNNSITPIDSTTLLNTTYQVYLNLVTTPKTPTEYNLILYVNSTLYDLTTINAFQPYMYVIEGYISQGYTYLERLSRTQIIE</sequence>
<keyword evidence="2" id="KW-1185">Reference proteome</keyword>
<dbReference type="RefSeq" id="WP_218259238.1">
    <property type="nucleotide sequence ID" value="NZ_CP077713.1"/>
</dbReference>
<organism evidence="1 2">
    <name type="scientific">Saccharolobus shibatae</name>
    <dbReference type="NCBI Taxonomy" id="2286"/>
    <lineage>
        <taxon>Archaea</taxon>
        <taxon>Thermoproteota</taxon>
        <taxon>Thermoprotei</taxon>
        <taxon>Sulfolobales</taxon>
        <taxon>Sulfolobaceae</taxon>
        <taxon>Saccharolobus</taxon>
    </lineage>
</organism>
<evidence type="ECO:0000313" key="2">
    <source>
        <dbReference type="Proteomes" id="UP000694036"/>
    </source>
</evidence>
<evidence type="ECO:0000313" key="1">
    <source>
        <dbReference type="EMBL" id="QXJ33827.1"/>
    </source>
</evidence>
<protein>
    <submittedName>
        <fullName evidence="1">Uncharacterized protein</fullName>
    </submittedName>
</protein>
<proteinExistence type="predicted"/>
<dbReference type="AlphaFoldDB" id="A0A8F5GYS9"/>
<gene>
    <name evidence="1" type="ORF">J5U22_00372</name>
</gene>
<name>A0A8F5GYS9_9CREN</name>
<dbReference type="GeneID" id="65555835"/>